<dbReference type="KEGG" id="hwc:Hqrw_3315"/>
<protein>
    <submittedName>
        <fullName evidence="2">Uncharacterized protein</fullName>
    </submittedName>
</protein>
<proteinExistence type="predicted"/>
<dbReference type="HOGENOM" id="CLU_800790_0_0_2"/>
<feature type="transmembrane region" description="Helical" evidence="1">
    <location>
        <begin position="55"/>
        <end position="76"/>
    </location>
</feature>
<evidence type="ECO:0000313" key="3">
    <source>
        <dbReference type="Proteomes" id="UP000007954"/>
    </source>
</evidence>
<feature type="transmembrane region" description="Helical" evidence="1">
    <location>
        <begin position="25"/>
        <end position="48"/>
    </location>
</feature>
<name>G0LLX2_HALWC</name>
<evidence type="ECO:0000256" key="1">
    <source>
        <dbReference type="SAM" id="Phobius"/>
    </source>
</evidence>
<dbReference type="Proteomes" id="UP000007954">
    <property type="component" value="Chromosome"/>
</dbReference>
<keyword evidence="1" id="KW-0812">Transmembrane</keyword>
<organism evidence="2 3">
    <name type="scientific">Haloquadratum walsbyi (strain DSM 16854 / JCM 12705 / C23)</name>
    <dbReference type="NCBI Taxonomy" id="768065"/>
    <lineage>
        <taxon>Archaea</taxon>
        <taxon>Methanobacteriati</taxon>
        <taxon>Methanobacteriota</taxon>
        <taxon>Stenosarchaea group</taxon>
        <taxon>Halobacteria</taxon>
        <taxon>Halobacteriales</taxon>
        <taxon>Haloferacaceae</taxon>
        <taxon>Haloquadratum</taxon>
    </lineage>
</organism>
<dbReference type="EMBL" id="FR746099">
    <property type="protein sequence ID" value="CCC41092.1"/>
    <property type="molecule type" value="Genomic_DNA"/>
</dbReference>
<keyword evidence="1" id="KW-0472">Membrane</keyword>
<sequence>MKFDYNTHWVSRHVEDGLLGIERPIIASILKFTLVWDIIALIFTFLHWESMSLSFVYASALGLFWVNIAPFLIWYYDERVLPGFFDDLFEIISDLEERQYLAKKYNNFFAQHRASVSLLWGGAAIVIVFVSESALRAQGMSGSGEIFLWITYAYAGYVGGVLGHGFIGPITTILLIREVTQYKLEIDPLHPDGLGGLSTVGYVSVRTTLLYSSGSLFLPLLFYFSSAGGMSSVIFVIAGIYVLSILISFIYPTAIVNRRAQEYRDSILEDLRQQYIEIEENMDVPQVDDVTELNRRLELQRLQKKYENYDSVNLYPFQLSVLTRLAGSIILPILFMLIEIYLPDII</sequence>
<reference evidence="2 3" key="1">
    <citation type="journal article" date="2011" name="PLoS ONE">
        <title>Haloquadratum walsbyi: limited diversity in a global pond.</title>
        <authorList>
            <person name="Dyall-Smith M."/>
            <person name="Pfeiffer F."/>
            <person name="Klee K."/>
            <person name="Palm P."/>
            <person name="Gross K."/>
            <person name="Schuster S.C."/>
            <person name="Rampp M."/>
            <person name="Oesterhelt D."/>
        </authorList>
    </citation>
    <scope>NUCLEOTIDE SEQUENCE [LARGE SCALE GENOMIC DNA]</scope>
    <source>
        <strain evidence="3">DSM 16854 / JCM 12705 / C23</strain>
    </source>
</reference>
<feature type="transmembrane region" description="Helical" evidence="1">
    <location>
        <begin position="321"/>
        <end position="342"/>
    </location>
</feature>
<dbReference type="AlphaFoldDB" id="G0LLX2"/>
<feature type="transmembrane region" description="Helical" evidence="1">
    <location>
        <begin position="208"/>
        <end position="225"/>
    </location>
</feature>
<feature type="transmembrane region" description="Helical" evidence="1">
    <location>
        <begin position="147"/>
        <end position="167"/>
    </location>
</feature>
<gene>
    <name evidence="2" type="ordered locus">Hqrw_3315</name>
</gene>
<feature type="transmembrane region" description="Helical" evidence="1">
    <location>
        <begin position="114"/>
        <end position="135"/>
    </location>
</feature>
<evidence type="ECO:0000313" key="2">
    <source>
        <dbReference type="EMBL" id="CCC41092.1"/>
    </source>
</evidence>
<accession>G0LLX2</accession>
<keyword evidence="1" id="KW-1133">Transmembrane helix</keyword>
<feature type="transmembrane region" description="Helical" evidence="1">
    <location>
        <begin position="232"/>
        <end position="251"/>
    </location>
</feature>